<keyword evidence="5 8" id="KW-0648">Protein biosynthesis</keyword>
<evidence type="ECO:0000256" key="6">
    <source>
        <dbReference type="ARBA" id="ARBA00023146"/>
    </source>
</evidence>
<dbReference type="Pfam" id="PF03129">
    <property type="entry name" value="HGTP_anticodon"/>
    <property type="match status" value="1"/>
</dbReference>
<dbReference type="InterPro" id="IPR004154">
    <property type="entry name" value="Anticodon-bd"/>
</dbReference>
<dbReference type="SUPFAM" id="SSF52954">
    <property type="entry name" value="Class II aaRS ABD-related"/>
    <property type="match status" value="1"/>
</dbReference>
<comment type="function">
    <text evidence="8">Catalyzes the attachment of proline to tRNA(Pro) in a two-step reaction: proline is first activated by ATP to form Pro-AMP and then transferred to the acceptor end of tRNA(Pro).</text>
</comment>
<evidence type="ECO:0000256" key="4">
    <source>
        <dbReference type="ARBA" id="ARBA00022840"/>
    </source>
</evidence>
<keyword evidence="2 8" id="KW-0436">Ligase</keyword>
<dbReference type="Pfam" id="PF00587">
    <property type="entry name" value="tRNA-synt_2b"/>
    <property type="match status" value="1"/>
</dbReference>
<evidence type="ECO:0000256" key="2">
    <source>
        <dbReference type="ARBA" id="ARBA00022598"/>
    </source>
</evidence>
<dbReference type="EMBL" id="BAAAXZ010000093">
    <property type="protein sequence ID" value="GAA2927646.1"/>
    <property type="molecule type" value="Genomic_DNA"/>
</dbReference>
<gene>
    <name evidence="8 11" type="primary">proS</name>
    <name evidence="11" type="ORF">GCM10020221_24480</name>
</gene>
<dbReference type="InterPro" id="IPR002316">
    <property type="entry name" value="Pro-tRNA-ligase_IIa"/>
</dbReference>
<dbReference type="GO" id="GO:0016874">
    <property type="term" value="F:ligase activity"/>
    <property type="evidence" value="ECO:0007669"/>
    <property type="project" value="UniProtKB-KW"/>
</dbReference>
<dbReference type="PANTHER" id="PTHR43382:SF3">
    <property type="entry name" value="PROLINE--TRNA LIGASE, CHLOROPLASTIC_MITOCHONDRIAL"/>
    <property type="match status" value="1"/>
</dbReference>
<evidence type="ECO:0000256" key="3">
    <source>
        <dbReference type="ARBA" id="ARBA00022741"/>
    </source>
</evidence>
<keyword evidence="1 8" id="KW-0963">Cytoplasm</keyword>
<evidence type="ECO:0000256" key="7">
    <source>
        <dbReference type="ARBA" id="ARBA00047671"/>
    </source>
</evidence>
<protein>
    <recommendedName>
        <fullName evidence="8">Proline--tRNA ligase</fullName>
        <ecNumber evidence="8">6.1.1.15</ecNumber>
    </recommendedName>
    <alternativeName>
        <fullName evidence="8">Prolyl-tRNA synthetase</fullName>
        <shortName evidence="8">ProRS</shortName>
    </alternativeName>
</protein>
<dbReference type="Gene3D" id="3.40.50.800">
    <property type="entry name" value="Anticodon-binding domain"/>
    <property type="match status" value="1"/>
</dbReference>
<proteinExistence type="inferred from homology"/>
<dbReference type="PRINTS" id="PR01046">
    <property type="entry name" value="TRNASYNTHPRO"/>
</dbReference>
<comment type="subcellular location">
    <subcellularLocation>
        <location evidence="8">Cytoplasm</location>
    </subcellularLocation>
</comment>
<evidence type="ECO:0000256" key="9">
    <source>
        <dbReference type="SAM" id="MobiDB-lite"/>
    </source>
</evidence>
<name>A0ABN3WTP5_STRTU</name>
<dbReference type="InterPro" id="IPR036621">
    <property type="entry name" value="Anticodon-bd_dom_sf"/>
</dbReference>
<dbReference type="HAMAP" id="MF_01571">
    <property type="entry name" value="Pro_tRNA_synth_type3"/>
    <property type="match status" value="1"/>
</dbReference>
<evidence type="ECO:0000256" key="8">
    <source>
        <dbReference type="HAMAP-Rule" id="MF_01571"/>
    </source>
</evidence>
<comment type="domain">
    <text evidence="8">Consists of three domains: the N-terminal catalytic domain, the anticodon-binding domain and the C-terminal extension.</text>
</comment>
<dbReference type="PANTHER" id="PTHR43382">
    <property type="entry name" value="PROLYL-TRNA SYNTHETASE"/>
    <property type="match status" value="1"/>
</dbReference>
<reference evidence="11 12" key="1">
    <citation type="journal article" date="2019" name="Int. J. Syst. Evol. Microbiol.">
        <title>The Global Catalogue of Microorganisms (GCM) 10K type strain sequencing project: providing services to taxonomists for standard genome sequencing and annotation.</title>
        <authorList>
            <consortium name="The Broad Institute Genomics Platform"/>
            <consortium name="The Broad Institute Genome Sequencing Center for Infectious Disease"/>
            <person name="Wu L."/>
            <person name="Ma J."/>
        </authorList>
    </citation>
    <scope>NUCLEOTIDE SEQUENCE [LARGE SCALE GENOMIC DNA]</scope>
    <source>
        <strain evidence="11 12">JCM 4087</strain>
    </source>
</reference>
<dbReference type="Proteomes" id="UP001501102">
    <property type="component" value="Unassembled WGS sequence"/>
</dbReference>
<dbReference type="InterPro" id="IPR033721">
    <property type="entry name" value="ProRS_core_arch_euk"/>
</dbReference>
<feature type="region of interest" description="Disordered" evidence="9">
    <location>
        <begin position="425"/>
        <end position="507"/>
    </location>
</feature>
<dbReference type="NCBIfam" id="TIGR00408">
    <property type="entry name" value="proS_fam_I"/>
    <property type="match status" value="1"/>
</dbReference>
<keyword evidence="3 8" id="KW-0547">Nucleotide-binding</keyword>
<dbReference type="CDD" id="cd00778">
    <property type="entry name" value="ProRS_core_arch_euk"/>
    <property type="match status" value="1"/>
</dbReference>
<comment type="caution">
    <text evidence="11">The sequence shown here is derived from an EMBL/GenBank/DDBJ whole genome shotgun (WGS) entry which is preliminary data.</text>
</comment>
<keyword evidence="4 8" id="KW-0067">ATP-binding</keyword>
<dbReference type="InterPro" id="IPR006195">
    <property type="entry name" value="aa-tRNA-synth_II"/>
</dbReference>
<dbReference type="PROSITE" id="PS50862">
    <property type="entry name" value="AA_TRNA_LIGASE_II"/>
    <property type="match status" value="1"/>
</dbReference>
<evidence type="ECO:0000259" key="10">
    <source>
        <dbReference type="PROSITE" id="PS50862"/>
    </source>
</evidence>
<comment type="catalytic activity">
    <reaction evidence="7 8">
        <text>tRNA(Pro) + L-proline + ATP = L-prolyl-tRNA(Pro) + AMP + diphosphate</text>
        <dbReference type="Rhea" id="RHEA:14305"/>
        <dbReference type="Rhea" id="RHEA-COMP:9700"/>
        <dbReference type="Rhea" id="RHEA-COMP:9702"/>
        <dbReference type="ChEBI" id="CHEBI:30616"/>
        <dbReference type="ChEBI" id="CHEBI:33019"/>
        <dbReference type="ChEBI" id="CHEBI:60039"/>
        <dbReference type="ChEBI" id="CHEBI:78442"/>
        <dbReference type="ChEBI" id="CHEBI:78532"/>
        <dbReference type="ChEBI" id="CHEBI:456215"/>
        <dbReference type="EC" id="6.1.1.15"/>
    </reaction>
</comment>
<evidence type="ECO:0000313" key="11">
    <source>
        <dbReference type="EMBL" id="GAA2927646.1"/>
    </source>
</evidence>
<evidence type="ECO:0000256" key="1">
    <source>
        <dbReference type="ARBA" id="ARBA00022490"/>
    </source>
</evidence>
<feature type="compositionally biased region" description="Basic residues" evidence="9">
    <location>
        <begin position="447"/>
        <end position="460"/>
    </location>
</feature>
<evidence type="ECO:0000256" key="5">
    <source>
        <dbReference type="ARBA" id="ARBA00022917"/>
    </source>
</evidence>
<organism evidence="11 12">
    <name type="scientific">Streptomyces thioluteus</name>
    <dbReference type="NCBI Taxonomy" id="66431"/>
    <lineage>
        <taxon>Bacteria</taxon>
        <taxon>Bacillati</taxon>
        <taxon>Actinomycetota</taxon>
        <taxon>Actinomycetes</taxon>
        <taxon>Kitasatosporales</taxon>
        <taxon>Streptomycetaceae</taxon>
        <taxon>Streptomyces</taxon>
    </lineage>
</organism>
<evidence type="ECO:0000313" key="12">
    <source>
        <dbReference type="Proteomes" id="UP001501102"/>
    </source>
</evidence>
<keyword evidence="12" id="KW-1185">Reference proteome</keyword>
<comment type="similarity">
    <text evidence="8">Belongs to the class-II aminoacyl-tRNA synthetase family. ProS type 3 subfamily.</text>
</comment>
<dbReference type="EC" id="6.1.1.15" evidence="8"/>
<accession>A0ABN3WTP5</accession>
<dbReference type="InterPro" id="IPR045864">
    <property type="entry name" value="aa-tRNA-synth_II/BPL/LPL"/>
</dbReference>
<dbReference type="Gene3D" id="3.30.930.10">
    <property type="entry name" value="Bira Bifunctional Protein, Domain 2"/>
    <property type="match status" value="1"/>
</dbReference>
<comment type="subunit">
    <text evidence="8">Homodimer.</text>
</comment>
<dbReference type="SUPFAM" id="SSF55681">
    <property type="entry name" value="Class II aaRS and biotin synthetases"/>
    <property type="match status" value="1"/>
</dbReference>
<dbReference type="InterPro" id="IPR002314">
    <property type="entry name" value="aa-tRNA-synt_IIb"/>
</dbReference>
<feature type="domain" description="Aminoacyl-transfer RNA synthetases class-II family profile" evidence="10">
    <location>
        <begin position="34"/>
        <end position="283"/>
    </location>
</feature>
<dbReference type="InterPro" id="IPR004499">
    <property type="entry name" value="Pro-tRNA-ligase_IIa_arc-type"/>
</dbReference>
<sequence length="507" mass="55790">MAKAPILTPQAEDFPRWYQDLINKAELADNGPVRGTMVIRPYGYGLWERMQQEMDARIKDAGASNAYFPLFIPQSYLTKEAEHVEGFAPELAVVTHGGGKELEEPVVVRPTSETIINEYFSKWVQSYRDLPLLINQWANVVRWEMRPRVFLRTSEFLWQEGHTAHATYEDARDYAARIHRDVYYDFMVNVLGIDVVLGRKTPKERFAGAINTLTLEGMMGDGKALQLGTSHELGQNFAKAFNTSYLSKDGKQELVWQTSWGVSTRMVGGLIMSHGDDSGLRVPPRLAPVQAVVLAIKGDDAVIAKVREIGDALKAAGVRVQVDDRTDTPFGRRAVDWELKGVPVRIEIGPRDLENGTAMLARRIPGGKEPVRIDELAALLPKVLEEDQALLLSQSRERRESRTSDVSTLEQAAEAALAGGWARIPVGDAGRRGRGEAGRAGGDRALPGHRGRRSAGRGRRAGHDRDRRPLVLSRSGPGGVPGPLLTHGSGSPRVADRCASSVVPNGY</sequence>
<keyword evidence="6 8" id="KW-0030">Aminoacyl-tRNA synthetase</keyword>